<dbReference type="InterPro" id="IPR019874">
    <property type="entry name" value="RF_methyltr_PrmC"/>
</dbReference>
<name>A0A395JNA4_9GAMM</name>
<protein>
    <recommendedName>
        <fullName evidence="5">Release factor glutamine methyltransferase</fullName>
        <shortName evidence="5">RF MTase</shortName>
        <ecNumber evidence="5">2.1.1.297</ecNumber>
    </recommendedName>
    <alternativeName>
        <fullName evidence="5">N5-glutamine methyltransferase PrmC</fullName>
    </alternativeName>
    <alternativeName>
        <fullName evidence="5">Protein-(glutamine-N5) MTase PrmC</fullName>
    </alternativeName>
    <alternativeName>
        <fullName evidence="5">Protein-glutamine N-methyltransferase PrmC</fullName>
    </alternativeName>
</protein>
<dbReference type="InterPro" id="IPR040758">
    <property type="entry name" value="PrmC_N"/>
</dbReference>
<evidence type="ECO:0000259" key="7">
    <source>
        <dbReference type="Pfam" id="PF17827"/>
    </source>
</evidence>
<keyword evidence="1 5" id="KW-0489">Methyltransferase</keyword>
<dbReference type="InterPro" id="IPR050320">
    <property type="entry name" value="N5-glutamine_MTase"/>
</dbReference>
<dbReference type="AlphaFoldDB" id="A0A395JNA4"/>
<dbReference type="GO" id="GO:0003676">
    <property type="term" value="F:nucleic acid binding"/>
    <property type="evidence" value="ECO:0007669"/>
    <property type="project" value="InterPro"/>
</dbReference>
<dbReference type="InterPro" id="IPR004556">
    <property type="entry name" value="HemK-like"/>
</dbReference>
<comment type="catalytic activity">
    <reaction evidence="4 5">
        <text>L-glutaminyl-[peptide chain release factor] + S-adenosyl-L-methionine = N(5)-methyl-L-glutaminyl-[peptide chain release factor] + S-adenosyl-L-homocysteine + H(+)</text>
        <dbReference type="Rhea" id="RHEA:42896"/>
        <dbReference type="Rhea" id="RHEA-COMP:10271"/>
        <dbReference type="Rhea" id="RHEA-COMP:10272"/>
        <dbReference type="ChEBI" id="CHEBI:15378"/>
        <dbReference type="ChEBI" id="CHEBI:30011"/>
        <dbReference type="ChEBI" id="CHEBI:57856"/>
        <dbReference type="ChEBI" id="CHEBI:59789"/>
        <dbReference type="ChEBI" id="CHEBI:61891"/>
        <dbReference type="EC" id="2.1.1.297"/>
    </reaction>
</comment>
<dbReference type="NCBIfam" id="TIGR00536">
    <property type="entry name" value="hemK_fam"/>
    <property type="match status" value="1"/>
</dbReference>
<evidence type="ECO:0000259" key="6">
    <source>
        <dbReference type="Pfam" id="PF13847"/>
    </source>
</evidence>
<gene>
    <name evidence="5" type="primary">prmC</name>
    <name evidence="8" type="ORF">DFR28_101157</name>
</gene>
<dbReference type="RefSeq" id="WP_113952395.1">
    <property type="nucleotide sequence ID" value="NZ_QNRT01000001.1"/>
</dbReference>
<feature type="binding site" evidence="5">
    <location>
        <begin position="191"/>
        <end position="194"/>
    </location>
    <ligand>
        <name>substrate</name>
    </ligand>
</feature>
<dbReference type="Proteomes" id="UP000253083">
    <property type="component" value="Unassembled WGS sequence"/>
</dbReference>
<dbReference type="InParanoid" id="A0A395JNA4"/>
<dbReference type="Pfam" id="PF13847">
    <property type="entry name" value="Methyltransf_31"/>
    <property type="match status" value="1"/>
</dbReference>
<evidence type="ECO:0000313" key="8">
    <source>
        <dbReference type="EMBL" id="RBP52773.1"/>
    </source>
</evidence>
<dbReference type="Gene3D" id="1.10.8.10">
    <property type="entry name" value="DNA helicase RuvA subunit, C-terminal domain"/>
    <property type="match status" value="1"/>
</dbReference>
<dbReference type="EMBL" id="QNRT01000001">
    <property type="protein sequence ID" value="RBP52773.1"/>
    <property type="molecule type" value="Genomic_DNA"/>
</dbReference>
<evidence type="ECO:0000256" key="4">
    <source>
        <dbReference type="ARBA" id="ARBA00048391"/>
    </source>
</evidence>
<dbReference type="PROSITE" id="PS00092">
    <property type="entry name" value="N6_MTASE"/>
    <property type="match status" value="1"/>
</dbReference>
<dbReference type="OrthoDB" id="9800643at2"/>
<feature type="domain" description="Methyltransferase" evidence="6">
    <location>
        <begin position="118"/>
        <end position="259"/>
    </location>
</feature>
<dbReference type="EC" id="2.1.1.297" evidence="5"/>
<dbReference type="Pfam" id="PF17827">
    <property type="entry name" value="PrmC_N"/>
    <property type="match status" value="1"/>
</dbReference>
<feature type="binding site" evidence="5">
    <location>
        <position position="175"/>
    </location>
    <ligand>
        <name>S-adenosyl-L-methionine</name>
        <dbReference type="ChEBI" id="CHEBI:59789"/>
    </ligand>
</feature>
<feature type="domain" description="Release factor glutamine methyltransferase N-terminal" evidence="7">
    <location>
        <begin position="11"/>
        <end position="79"/>
    </location>
</feature>
<dbReference type="InterPro" id="IPR025714">
    <property type="entry name" value="Methyltranfer_dom"/>
</dbReference>
<dbReference type="InterPro" id="IPR029063">
    <property type="entry name" value="SAM-dependent_MTases_sf"/>
</dbReference>
<dbReference type="FunCoup" id="A0A395JNA4">
    <property type="interactions" value="484"/>
</dbReference>
<dbReference type="SUPFAM" id="SSF53335">
    <property type="entry name" value="S-adenosyl-L-methionine-dependent methyltransferases"/>
    <property type="match status" value="1"/>
</dbReference>
<keyword evidence="3 5" id="KW-0949">S-adenosyl-L-methionine</keyword>
<dbReference type="NCBIfam" id="TIGR03534">
    <property type="entry name" value="RF_mod_PrmC"/>
    <property type="match status" value="1"/>
</dbReference>
<feature type="binding site" evidence="5">
    <location>
        <position position="147"/>
    </location>
    <ligand>
        <name>S-adenosyl-L-methionine</name>
        <dbReference type="ChEBI" id="CHEBI:59789"/>
    </ligand>
</feature>
<evidence type="ECO:0000256" key="1">
    <source>
        <dbReference type="ARBA" id="ARBA00022603"/>
    </source>
</evidence>
<keyword evidence="9" id="KW-1185">Reference proteome</keyword>
<comment type="similarity">
    <text evidence="5">Belongs to the protein N5-glutamine methyltransferase family. PrmC subfamily.</text>
</comment>
<evidence type="ECO:0000256" key="3">
    <source>
        <dbReference type="ARBA" id="ARBA00022691"/>
    </source>
</evidence>
<dbReference type="InterPro" id="IPR002052">
    <property type="entry name" value="DNA_methylase_N6_adenine_CS"/>
</dbReference>
<sequence>MTLASPTYQGLINDAAQQLHETSDTPRIDAEVLLQHIVQRNMAWIIAYGDTIATPQHIREYYIVIEQRRQGQPVAYLIGYRDFWTLTLAVSPAVLIPRPDTEVLVENALARLPENTPLNILDMGTGSGAIALSLGKERPLAQVLATDLMPDALQIARANAQSNQVDNVTFLLSNWCENIPLHAQFDLIASNPPYIEPDDEHLQQGDLRFEPTTALIATDHGLADLNTIVEGCRHYLKPNGWLILEHGYNQADALAKKMRQCGFSDIQLHTDLNNLPRCTSARLPHQH</sequence>
<dbReference type="CDD" id="cd02440">
    <property type="entry name" value="AdoMet_MTases"/>
    <property type="match status" value="1"/>
</dbReference>
<evidence type="ECO:0000256" key="2">
    <source>
        <dbReference type="ARBA" id="ARBA00022679"/>
    </source>
</evidence>
<comment type="caution">
    <text evidence="8">The sequence shown here is derived from an EMBL/GenBank/DDBJ whole genome shotgun (WGS) entry which is preliminary data.</text>
</comment>
<comment type="function">
    <text evidence="5">Methylates the class 1 translation termination release factors RF1/PrfA and RF2/PrfB on the glutamine residue of the universally conserved GGQ motif.</text>
</comment>
<keyword evidence="2 5" id="KW-0808">Transferase</keyword>
<dbReference type="GO" id="GO:0032259">
    <property type="term" value="P:methylation"/>
    <property type="evidence" value="ECO:0007669"/>
    <property type="project" value="UniProtKB-KW"/>
</dbReference>
<dbReference type="PANTHER" id="PTHR18895:SF74">
    <property type="entry name" value="MTRF1L RELEASE FACTOR GLUTAMINE METHYLTRANSFERASE"/>
    <property type="match status" value="1"/>
</dbReference>
<accession>A0A395JNA4</accession>
<dbReference type="HAMAP" id="MF_02126">
    <property type="entry name" value="RF_methyltr_PrmC"/>
    <property type="match status" value="1"/>
</dbReference>
<dbReference type="GO" id="GO:0102559">
    <property type="term" value="F:peptide chain release factor N(5)-glutamine methyltransferase activity"/>
    <property type="evidence" value="ECO:0007669"/>
    <property type="project" value="UniProtKB-EC"/>
</dbReference>
<evidence type="ECO:0000256" key="5">
    <source>
        <dbReference type="HAMAP-Rule" id="MF_02126"/>
    </source>
</evidence>
<dbReference type="FunFam" id="3.40.50.150:FF:000053">
    <property type="entry name" value="Release factor glutamine methyltransferase"/>
    <property type="match status" value="1"/>
</dbReference>
<proteinExistence type="inferred from homology"/>
<feature type="binding site" evidence="5">
    <location>
        <position position="191"/>
    </location>
    <ligand>
        <name>S-adenosyl-L-methionine</name>
        <dbReference type="ChEBI" id="CHEBI:59789"/>
    </ligand>
</feature>
<reference evidence="8 9" key="1">
    <citation type="submission" date="2018-06" db="EMBL/GenBank/DDBJ databases">
        <title>Genomic Encyclopedia of Type Strains, Phase IV (KMG-IV): sequencing the most valuable type-strain genomes for metagenomic binning, comparative biology and taxonomic classification.</title>
        <authorList>
            <person name="Goeker M."/>
        </authorList>
    </citation>
    <scope>NUCLEOTIDE SEQUENCE [LARGE SCALE GENOMIC DNA]</scope>
    <source>
        <strain evidence="8 9">DSM 24032</strain>
    </source>
</reference>
<evidence type="ECO:0000313" key="9">
    <source>
        <dbReference type="Proteomes" id="UP000253083"/>
    </source>
</evidence>
<dbReference type="Gene3D" id="3.40.50.150">
    <property type="entry name" value="Vaccinia Virus protein VP39"/>
    <property type="match status" value="1"/>
</dbReference>
<feature type="binding site" evidence="5">
    <location>
        <begin position="124"/>
        <end position="128"/>
    </location>
    <ligand>
        <name>S-adenosyl-L-methionine</name>
        <dbReference type="ChEBI" id="CHEBI:59789"/>
    </ligand>
</feature>
<dbReference type="PANTHER" id="PTHR18895">
    <property type="entry name" value="HEMK METHYLTRANSFERASE"/>
    <property type="match status" value="1"/>
</dbReference>
<organism evidence="8 9">
    <name type="scientific">Arenicella xantha</name>
    <dbReference type="NCBI Taxonomy" id="644221"/>
    <lineage>
        <taxon>Bacteria</taxon>
        <taxon>Pseudomonadati</taxon>
        <taxon>Pseudomonadota</taxon>
        <taxon>Gammaproteobacteria</taxon>
        <taxon>Arenicellales</taxon>
        <taxon>Arenicellaceae</taxon>
        <taxon>Arenicella</taxon>
    </lineage>
</organism>